<feature type="signal peptide" evidence="1">
    <location>
        <begin position="1"/>
        <end position="23"/>
    </location>
</feature>
<gene>
    <name evidence="2" type="ORF">HG263_14535</name>
</gene>
<dbReference type="RefSeq" id="WP_171626810.1">
    <property type="nucleotide sequence ID" value="NZ_JABBPG010000006.1"/>
</dbReference>
<proteinExistence type="predicted"/>
<comment type="caution">
    <text evidence="2">The sequence shown here is derived from an EMBL/GenBank/DDBJ whole genome shotgun (WGS) entry which is preliminary data.</text>
</comment>
<accession>A0A849VJ46</accession>
<keyword evidence="3" id="KW-1185">Reference proteome</keyword>
<dbReference type="InterPro" id="IPR036182">
    <property type="entry name" value="PCuAC_sf"/>
</dbReference>
<sequence>MFSKYLGALVSATLILIPSLAFSEQPQAQEQHSNLHLSHAKIRQFLPAAASTAAYFSLANHSDKQRVLKSALISKIGRVEMHEHVHQNGMMRMQQVNEIAIAAHSSIDFKPGGYHLMAFEPAEALKKGEQLSLTLHFANGEQVTAPLHIVSLQDDMKQKGHDHSQHNHH</sequence>
<protein>
    <submittedName>
        <fullName evidence="2">Copper chaperone PCu(A)C</fullName>
    </submittedName>
</protein>
<dbReference type="Gene3D" id="2.60.40.1890">
    <property type="entry name" value="PCu(A)C copper chaperone"/>
    <property type="match status" value="1"/>
</dbReference>
<dbReference type="SUPFAM" id="SSF110087">
    <property type="entry name" value="DR1885-like metal-binding protein"/>
    <property type="match status" value="1"/>
</dbReference>
<dbReference type="PANTHER" id="PTHR36302">
    <property type="entry name" value="BLR7088 PROTEIN"/>
    <property type="match status" value="1"/>
</dbReference>
<dbReference type="Pfam" id="PF04314">
    <property type="entry name" value="PCuAC"/>
    <property type="match status" value="1"/>
</dbReference>
<dbReference type="AlphaFoldDB" id="A0A849VJ46"/>
<name>A0A849VJ46_9GAMM</name>
<feature type="chain" id="PRO_5032963416" evidence="1">
    <location>
        <begin position="24"/>
        <end position="169"/>
    </location>
</feature>
<dbReference type="EMBL" id="JABBPG010000006">
    <property type="protein sequence ID" value="NOU51751.1"/>
    <property type="molecule type" value="Genomic_DNA"/>
</dbReference>
<dbReference type="InterPro" id="IPR058248">
    <property type="entry name" value="Lxx211020-like"/>
</dbReference>
<evidence type="ECO:0000256" key="1">
    <source>
        <dbReference type="SAM" id="SignalP"/>
    </source>
</evidence>
<dbReference type="InterPro" id="IPR007410">
    <property type="entry name" value="LpqE-like"/>
</dbReference>
<evidence type="ECO:0000313" key="3">
    <source>
        <dbReference type="Proteomes" id="UP000586305"/>
    </source>
</evidence>
<reference evidence="2 3" key="1">
    <citation type="submission" date="2020-04" db="EMBL/GenBank/DDBJ databases">
        <title>Pseudoalteromonas caenipelagi sp. nov., isolated from a tidal flat.</title>
        <authorList>
            <person name="Park S."/>
            <person name="Yoon J.-H."/>
        </authorList>
    </citation>
    <scope>NUCLEOTIDE SEQUENCE [LARGE SCALE GENOMIC DNA]</scope>
    <source>
        <strain evidence="2 3">JBTF-M23</strain>
    </source>
</reference>
<dbReference type="Proteomes" id="UP000586305">
    <property type="component" value="Unassembled WGS sequence"/>
</dbReference>
<dbReference type="PANTHER" id="PTHR36302:SF1">
    <property type="entry name" value="COPPER CHAPERONE PCU(A)C"/>
    <property type="match status" value="1"/>
</dbReference>
<keyword evidence="1" id="KW-0732">Signal</keyword>
<organism evidence="2 3">
    <name type="scientific">Pseudoalteromonas caenipelagi</name>
    <dbReference type="NCBI Taxonomy" id="2726988"/>
    <lineage>
        <taxon>Bacteria</taxon>
        <taxon>Pseudomonadati</taxon>
        <taxon>Pseudomonadota</taxon>
        <taxon>Gammaproteobacteria</taxon>
        <taxon>Alteromonadales</taxon>
        <taxon>Pseudoalteromonadaceae</taxon>
        <taxon>Pseudoalteromonas</taxon>
    </lineage>
</organism>
<evidence type="ECO:0000313" key="2">
    <source>
        <dbReference type="EMBL" id="NOU51751.1"/>
    </source>
</evidence>